<feature type="transmembrane region" description="Helical" evidence="8">
    <location>
        <begin position="253"/>
        <end position="278"/>
    </location>
</feature>
<dbReference type="Pfam" id="PF01757">
    <property type="entry name" value="Acyl_transf_3"/>
    <property type="match status" value="1"/>
</dbReference>
<feature type="region of interest" description="Disordered" evidence="7">
    <location>
        <begin position="1"/>
        <end position="20"/>
    </location>
</feature>
<feature type="region of interest" description="Disordered" evidence="7">
    <location>
        <begin position="363"/>
        <end position="383"/>
    </location>
</feature>
<dbReference type="PANTHER" id="PTHR40074">
    <property type="entry name" value="O-ACETYLTRANSFERASE WECH"/>
    <property type="match status" value="1"/>
</dbReference>
<evidence type="ECO:0000313" key="11">
    <source>
        <dbReference type="Proteomes" id="UP000198282"/>
    </source>
</evidence>
<gene>
    <name evidence="10" type="ORF">SAMN05216276_101286</name>
</gene>
<evidence type="ECO:0000259" key="9">
    <source>
        <dbReference type="Pfam" id="PF01757"/>
    </source>
</evidence>
<feature type="transmembrane region" description="Helical" evidence="8">
    <location>
        <begin position="71"/>
        <end position="92"/>
    </location>
</feature>
<dbReference type="EMBL" id="FZOD01000012">
    <property type="protein sequence ID" value="SNS60301.1"/>
    <property type="molecule type" value="Genomic_DNA"/>
</dbReference>
<evidence type="ECO:0000256" key="4">
    <source>
        <dbReference type="ARBA" id="ARBA00022692"/>
    </source>
</evidence>
<evidence type="ECO:0000256" key="6">
    <source>
        <dbReference type="ARBA" id="ARBA00023136"/>
    </source>
</evidence>
<organism evidence="10 11">
    <name type="scientific">Streptosporangium subroseum</name>
    <dbReference type="NCBI Taxonomy" id="106412"/>
    <lineage>
        <taxon>Bacteria</taxon>
        <taxon>Bacillati</taxon>
        <taxon>Actinomycetota</taxon>
        <taxon>Actinomycetes</taxon>
        <taxon>Streptosporangiales</taxon>
        <taxon>Streptosporangiaceae</taxon>
        <taxon>Streptosporangium</taxon>
    </lineage>
</organism>
<evidence type="ECO:0000256" key="2">
    <source>
        <dbReference type="ARBA" id="ARBA00007400"/>
    </source>
</evidence>
<dbReference type="GO" id="GO:0005886">
    <property type="term" value="C:plasma membrane"/>
    <property type="evidence" value="ECO:0007669"/>
    <property type="project" value="UniProtKB-SubCell"/>
</dbReference>
<evidence type="ECO:0000256" key="5">
    <source>
        <dbReference type="ARBA" id="ARBA00022989"/>
    </source>
</evidence>
<proteinExistence type="inferred from homology"/>
<accession>A0A239FTT3</accession>
<dbReference type="AlphaFoldDB" id="A0A239FTT3"/>
<name>A0A239FTT3_9ACTN</name>
<feature type="transmembrane region" description="Helical" evidence="8">
    <location>
        <begin position="104"/>
        <end position="125"/>
    </location>
</feature>
<dbReference type="Proteomes" id="UP000198282">
    <property type="component" value="Unassembled WGS sequence"/>
</dbReference>
<evidence type="ECO:0000256" key="3">
    <source>
        <dbReference type="ARBA" id="ARBA00022475"/>
    </source>
</evidence>
<feature type="domain" description="Acyltransferase 3" evidence="9">
    <location>
        <begin position="27"/>
        <end position="343"/>
    </location>
</feature>
<comment type="subcellular location">
    <subcellularLocation>
        <location evidence="1">Cell membrane</location>
        <topology evidence="1">Multi-pass membrane protein</topology>
    </subcellularLocation>
</comment>
<reference evidence="10 11" key="1">
    <citation type="submission" date="2017-06" db="EMBL/GenBank/DDBJ databases">
        <authorList>
            <person name="Kim H.J."/>
            <person name="Triplett B.A."/>
        </authorList>
    </citation>
    <scope>NUCLEOTIDE SEQUENCE [LARGE SCALE GENOMIC DNA]</scope>
    <source>
        <strain evidence="10 11">CGMCC 4.2132</strain>
    </source>
</reference>
<feature type="transmembrane region" description="Helical" evidence="8">
    <location>
        <begin position="169"/>
        <end position="187"/>
    </location>
</feature>
<sequence length="383" mass="42008">MFAVRPPIEPGPNPRGPADGEALERMTWPDVAKGACILLVVLWHVIMKHYLQLDWHLSIPVPGAWGTVTEQLLPLRMPLFFTISGMFAIGAVNRPWRVLGRSKVARFLYLYVLWLLIHTALLTLVPDFDTARADGLVGLLAQLTITPSNLWYLYALALYFAIAKVVRRLPAPLVVGAAFILSAAASAGLLEMPGDRGGVYKNLVFFLAGMYFRPIVERLAASANRPRLAVLGVSYIGILAAMAVTGADTWPGVWPLACVLAAVLGVTAAVLVSRWVWLGNCLAALGRGTLPIYVMHMPLLALLHRALVPPLSVDMDGRLRLVLAVVEPVILSAVVVWLCRLLYRALVKMRAGWLFELPWAQSHRSPAWPRPSGSQRNKIFSGL</sequence>
<dbReference type="RefSeq" id="WP_143653223.1">
    <property type="nucleotide sequence ID" value="NZ_FZOD01000012.1"/>
</dbReference>
<evidence type="ECO:0000256" key="8">
    <source>
        <dbReference type="SAM" id="Phobius"/>
    </source>
</evidence>
<dbReference type="GO" id="GO:0016413">
    <property type="term" value="F:O-acetyltransferase activity"/>
    <property type="evidence" value="ECO:0007669"/>
    <property type="project" value="TreeGrafter"/>
</dbReference>
<keyword evidence="3" id="KW-1003">Cell membrane</keyword>
<evidence type="ECO:0000313" key="10">
    <source>
        <dbReference type="EMBL" id="SNS60301.1"/>
    </source>
</evidence>
<keyword evidence="4 8" id="KW-0812">Transmembrane</keyword>
<evidence type="ECO:0000256" key="7">
    <source>
        <dbReference type="SAM" id="MobiDB-lite"/>
    </source>
</evidence>
<evidence type="ECO:0000256" key="1">
    <source>
        <dbReference type="ARBA" id="ARBA00004651"/>
    </source>
</evidence>
<dbReference type="OrthoDB" id="9811476at2"/>
<feature type="transmembrane region" description="Helical" evidence="8">
    <location>
        <begin position="199"/>
        <end position="216"/>
    </location>
</feature>
<feature type="transmembrane region" description="Helical" evidence="8">
    <location>
        <begin position="228"/>
        <end position="247"/>
    </location>
</feature>
<feature type="transmembrane region" description="Helical" evidence="8">
    <location>
        <begin position="290"/>
        <end position="307"/>
    </location>
</feature>
<keyword evidence="5 8" id="KW-1133">Transmembrane helix</keyword>
<dbReference type="InterPro" id="IPR002656">
    <property type="entry name" value="Acyl_transf_3_dom"/>
</dbReference>
<comment type="similarity">
    <text evidence="2">Belongs to the acyltransferase 3 family.</text>
</comment>
<keyword evidence="11" id="KW-1185">Reference proteome</keyword>
<dbReference type="PANTHER" id="PTHR40074:SF4">
    <property type="entry name" value="INNER MEMBRANE PROTEIN YCFT"/>
    <property type="match status" value="1"/>
</dbReference>
<keyword evidence="6 8" id="KW-0472">Membrane</keyword>
<feature type="compositionally biased region" description="Polar residues" evidence="7">
    <location>
        <begin position="372"/>
        <end position="383"/>
    </location>
</feature>
<dbReference type="GO" id="GO:0009246">
    <property type="term" value="P:enterobacterial common antigen biosynthetic process"/>
    <property type="evidence" value="ECO:0007669"/>
    <property type="project" value="TreeGrafter"/>
</dbReference>
<feature type="transmembrane region" description="Helical" evidence="8">
    <location>
        <begin position="319"/>
        <end position="343"/>
    </location>
</feature>
<feature type="transmembrane region" description="Helical" evidence="8">
    <location>
        <begin position="137"/>
        <end position="162"/>
    </location>
</feature>
<protein>
    <submittedName>
        <fullName evidence="10">Uncharacterized membrane protein YcfT</fullName>
    </submittedName>
</protein>